<reference evidence="4" key="1">
    <citation type="submission" date="2020-05" db="EMBL/GenBank/DDBJ databases">
        <authorList>
            <person name="Chiriac C."/>
            <person name="Salcher M."/>
            <person name="Ghai R."/>
            <person name="Kavagutti S V."/>
        </authorList>
    </citation>
    <scope>NUCLEOTIDE SEQUENCE</scope>
</reference>
<name>A0A6J7WVS4_9CAUD</name>
<organism evidence="4">
    <name type="scientific">uncultured Caudovirales phage</name>
    <dbReference type="NCBI Taxonomy" id="2100421"/>
    <lineage>
        <taxon>Viruses</taxon>
        <taxon>Duplodnaviria</taxon>
        <taxon>Heunggongvirae</taxon>
        <taxon>Uroviricota</taxon>
        <taxon>Caudoviricetes</taxon>
        <taxon>Peduoviridae</taxon>
        <taxon>Maltschvirus</taxon>
        <taxon>Maltschvirus maltsch</taxon>
    </lineage>
</organism>
<dbReference type="InterPro" id="IPR002177">
    <property type="entry name" value="DPS_DNA-bd"/>
</dbReference>
<dbReference type="InterPro" id="IPR008331">
    <property type="entry name" value="Ferritin_DPS_dom"/>
</dbReference>
<dbReference type="InterPro" id="IPR012347">
    <property type="entry name" value="Ferritin-like"/>
</dbReference>
<evidence type="ECO:0000313" key="4">
    <source>
        <dbReference type="EMBL" id="CAB5220234.1"/>
    </source>
</evidence>
<dbReference type="Pfam" id="PF00210">
    <property type="entry name" value="Ferritin"/>
    <property type="match status" value="1"/>
</dbReference>
<evidence type="ECO:0000256" key="2">
    <source>
        <dbReference type="SAM" id="MobiDB-lite"/>
    </source>
</evidence>
<dbReference type="GO" id="GO:0003677">
    <property type="term" value="F:DNA binding"/>
    <property type="evidence" value="ECO:0007669"/>
    <property type="project" value="UniProtKB-KW"/>
</dbReference>
<dbReference type="Gene3D" id="1.20.1260.10">
    <property type="match status" value="1"/>
</dbReference>
<feature type="domain" description="Ferritin/DPS" evidence="3">
    <location>
        <begin position="32"/>
        <end position="168"/>
    </location>
</feature>
<evidence type="ECO:0000256" key="1">
    <source>
        <dbReference type="ARBA" id="ARBA00009497"/>
    </source>
</evidence>
<feature type="region of interest" description="Disordered" evidence="2">
    <location>
        <begin position="356"/>
        <end position="384"/>
    </location>
</feature>
<dbReference type="PANTHER" id="PTHR42932">
    <property type="entry name" value="GENERAL STRESS PROTEIN 20U"/>
    <property type="match status" value="1"/>
</dbReference>
<dbReference type="PANTHER" id="PTHR42932:SF1">
    <property type="entry name" value="GENERAL STRESS PROTEIN 20U"/>
    <property type="match status" value="1"/>
</dbReference>
<dbReference type="SUPFAM" id="SSF47240">
    <property type="entry name" value="Ferritin-like"/>
    <property type="match status" value="1"/>
</dbReference>
<gene>
    <name evidence="4" type="ORF">UFOVP238_3</name>
</gene>
<accession>A0A6J7WVS4</accession>
<proteinExistence type="inferred from homology"/>
<protein>
    <submittedName>
        <fullName evidence="4">DNA-binding protein Dps</fullName>
    </submittedName>
</protein>
<keyword evidence="4" id="KW-0238">DNA-binding</keyword>
<dbReference type="GO" id="GO:0008199">
    <property type="term" value="F:ferric iron binding"/>
    <property type="evidence" value="ECO:0007669"/>
    <property type="project" value="InterPro"/>
</dbReference>
<sequence>MPTGAGCPKCGGSGMISKAVPEPTDEQQTVIDAIMQVLGDVVTMYFHAHGYHWNVQGQDFSQYHALFEAIYEDVYGSIDPFAENILKLGGEAPRSVTQFLDTADLDDQAEASNDPVALAEDLAADNDVVLASLNDLFTIATDANEQGIANFTADRIDQHQKWGWQLKASTPVNKGETYSPPMGVRSAARRALKMIADGQAGGGFTDVGRKRASDLAAGHSVSLDTVKRMHSFFARHEVDKQAKGWGGPDPTPGKVAWLAWGGDAGKAWADSIVNRVEKEWGIPQADVAKSATPAFVGCTDKSVNEVSKMCDHKGTATGKKCKGCGEIKKTGDKQGHPFRGNQHTRAGALGGVSVRSKSFRSTAAPKPAAKRVRTPKVEAPPAKSVAPVTIDADDHTMTTHEHLVHSVGPVNASEMSYSTGIPERRTKEILNRLSQHGFAKKIKIDRVDHFYAPKTTYVAGSKTTVGSRAKSGGNWMTVAHANRMAERRNSLRSSMYGR</sequence>
<dbReference type="InterPro" id="IPR009078">
    <property type="entry name" value="Ferritin-like_SF"/>
</dbReference>
<comment type="similarity">
    <text evidence="1">Belongs to the Dps family.</text>
</comment>
<evidence type="ECO:0000259" key="3">
    <source>
        <dbReference type="Pfam" id="PF00210"/>
    </source>
</evidence>
<dbReference type="CDD" id="cd01043">
    <property type="entry name" value="DPS"/>
    <property type="match status" value="1"/>
</dbReference>
<dbReference type="EMBL" id="LR798283">
    <property type="protein sequence ID" value="CAB5220234.1"/>
    <property type="molecule type" value="Genomic_DNA"/>
</dbReference>